<dbReference type="RefSeq" id="XP_031555947.1">
    <property type="nucleotide sequence ID" value="XM_031700087.1"/>
</dbReference>
<dbReference type="PROSITE" id="PS51406">
    <property type="entry name" value="FIBRINOGEN_C_2"/>
    <property type="match status" value="1"/>
</dbReference>
<dbReference type="InterPro" id="IPR003609">
    <property type="entry name" value="Pan_app"/>
</dbReference>
<dbReference type="KEGG" id="aten:116292733"/>
<keyword evidence="3" id="KW-0472">Membrane</keyword>
<evidence type="ECO:0000256" key="2">
    <source>
        <dbReference type="PROSITE-ProRule" id="PRU00076"/>
    </source>
</evidence>
<protein>
    <submittedName>
        <fullName evidence="8">Fibrinogen-like protein 1</fullName>
    </submittedName>
</protein>
<dbReference type="InParanoid" id="A0A6P8HTI1"/>
<dbReference type="Gene3D" id="3.90.215.10">
    <property type="entry name" value="Gamma Fibrinogen, chain A, domain 1"/>
    <property type="match status" value="1"/>
</dbReference>
<reference evidence="8" key="1">
    <citation type="submission" date="2025-08" db="UniProtKB">
        <authorList>
            <consortium name="RefSeq"/>
        </authorList>
    </citation>
    <scope>IDENTIFICATION</scope>
    <source>
        <tissue evidence="8">Tentacle</tissue>
    </source>
</reference>
<evidence type="ECO:0000256" key="3">
    <source>
        <dbReference type="SAM" id="Phobius"/>
    </source>
</evidence>
<evidence type="ECO:0000259" key="6">
    <source>
        <dbReference type="PROSITE" id="PS51406"/>
    </source>
</evidence>
<evidence type="ECO:0000259" key="4">
    <source>
        <dbReference type="PROSITE" id="PS50026"/>
    </source>
</evidence>
<dbReference type="Gene3D" id="2.10.25.10">
    <property type="entry name" value="Laminin"/>
    <property type="match status" value="1"/>
</dbReference>
<dbReference type="InterPro" id="IPR014716">
    <property type="entry name" value="Fibrinogen_a/b/g_C_1"/>
</dbReference>
<dbReference type="InterPro" id="IPR036056">
    <property type="entry name" value="Fibrinogen-like_C"/>
</dbReference>
<keyword evidence="2" id="KW-0245">EGF-like domain</keyword>
<comment type="similarity">
    <text evidence="1">Belongs to the EGF domain peptide family.</text>
</comment>
<name>A0A6P8HTI1_ACTTE</name>
<evidence type="ECO:0000313" key="7">
    <source>
        <dbReference type="Proteomes" id="UP000515163"/>
    </source>
</evidence>
<feature type="domain" description="Fibrinogen C-terminal" evidence="6">
    <location>
        <begin position="168"/>
        <end position="373"/>
    </location>
</feature>
<dbReference type="SUPFAM" id="SSF57196">
    <property type="entry name" value="EGF/Laminin"/>
    <property type="match status" value="1"/>
</dbReference>
<dbReference type="Pfam" id="PF00147">
    <property type="entry name" value="Fibrinogen_C"/>
    <property type="match status" value="1"/>
</dbReference>
<sequence length="373" mass="42218">MGFIFTSGDEKPVMEARTSYLFIFCILVFPIHGIALTRQPDLRNGVFVPSRPGHALKGYVFHQLLVGSAIRCGNACLMNDKCQSYNYGNTADSDGKYICQLNNSTGGSNPSDLVVDEGFSYYEEPQLQPNQVKINCYEGLCQNEGTCKETTEGYFDRCECSTYYTGKYCDDSKARDCKEILNMGGTSNAVYPINPDGQGIIRVLCDQTRDGGGWIVIQQRKTPFNANFYANWTTYEEGFGNTSSEFWLGNKAIHRITKTPRQLFIYLKSDQNEGTVKYYNFTVSDDSGNYRNQFDTVQQSLAAGNAMSDNKGREFSTFDRDNDSNQYTNCASIMKSGWWYDSSCGHSDLNKNLPLWDTWFDYLKLSECCMKVR</sequence>
<accession>A0A6P8HTI1</accession>
<dbReference type="SUPFAM" id="SSF56496">
    <property type="entry name" value="Fibrinogen C-terminal domain-like"/>
    <property type="match status" value="1"/>
</dbReference>
<feature type="domain" description="EGF-like" evidence="4">
    <location>
        <begin position="132"/>
        <end position="170"/>
    </location>
</feature>
<dbReference type="GeneID" id="116292733"/>
<dbReference type="GO" id="GO:0005615">
    <property type="term" value="C:extracellular space"/>
    <property type="evidence" value="ECO:0007669"/>
    <property type="project" value="TreeGrafter"/>
</dbReference>
<evidence type="ECO:0000313" key="8">
    <source>
        <dbReference type="RefSeq" id="XP_031555947.1"/>
    </source>
</evidence>
<dbReference type="PROSITE" id="PS00022">
    <property type="entry name" value="EGF_1"/>
    <property type="match status" value="1"/>
</dbReference>
<feature type="transmembrane region" description="Helical" evidence="3">
    <location>
        <begin position="20"/>
        <end position="37"/>
    </location>
</feature>
<feature type="disulfide bond" evidence="2">
    <location>
        <begin position="160"/>
        <end position="169"/>
    </location>
</feature>
<gene>
    <name evidence="8" type="primary">LOC116292733</name>
</gene>
<dbReference type="PANTHER" id="PTHR19143:SF444">
    <property type="entry name" value="PROTEIN SCABROUS"/>
    <property type="match status" value="1"/>
</dbReference>
<dbReference type="PANTHER" id="PTHR19143">
    <property type="entry name" value="FIBRINOGEN/TENASCIN/ANGIOPOEITIN"/>
    <property type="match status" value="1"/>
</dbReference>
<dbReference type="Proteomes" id="UP000515163">
    <property type="component" value="Unplaced"/>
</dbReference>
<dbReference type="NCBIfam" id="NF040941">
    <property type="entry name" value="GGGWT_bact"/>
    <property type="match status" value="1"/>
</dbReference>
<keyword evidence="3" id="KW-0812">Transmembrane</keyword>
<dbReference type="InterPro" id="IPR050373">
    <property type="entry name" value="Fibrinogen_C-term_domain"/>
</dbReference>
<evidence type="ECO:0000256" key="1">
    <source>
        <dbReference type="ARBA" id="ARBA00006373"/>
    </source>
</evidence>
<keyword evidence="7" id="KW-1185">Reference proteome</keyword>
<dbReference type="AlphaFoldDB" id="A0A6P8HTI1"/>
<dbReference type="CDD" id="cd00054">
    <property type="entry name" value="EGF_CA"/>
    <property type="match status" value="1"/>
</dbReference>
<proteinExistence type="inferred from homology"/>
<dbReference type="SUPFAM" id="SSF57414">
    <property type="entry name" value="Hairpin loop containing domain-like"/>
    <property type="match status" value="1"/>
</dbReference>
<dbReference type="InterPro" id="IPR002181">
    <property type="entry name" value="Fibrinogen_a/b/g_C_dom"/>
</dbReference>
<dbReference type="SMART" id="SM00186">
    <property type="entry name" value="FBG"/>
    <property type="match status" value="1"/>
</dbReference>
<comment type="caution">
    <text evidence="2">Lacks conserved residue(s) required for the propagation of feature annotation.</text>
</comment>
<keyword evidence="3" id="KW-1133">Transmembrane helix</keyword>
<dbReference type="InterPro" id="IPR000742">
    <property type="entry name" value="EGF"/>
</dbReference>
<keyword evidence="2" id="KW-1015">Disulfide bond</keyword>
<dbReference type="Pfam" id="PF00024">
    <property type="entry name" value="PAN_1"/>
    <property type="match status" value="1"/>
</dbReference>
<feature type="domain" description="Apple" evidence="5">
    <location>
        <begin position="48"/>
        <end position="126"/>
    </location>
</feature>
<feature type="disulfide bond" evidence="2">
    <location>
        <begin position="141"/>
        <end position="158"/>
    </location>
</feature>
<dbReference type="OrthoDB" id="6145874at2759"/>
<dbReference type="PROSITE" id="PS50948">
    <property type="entry name" value="PAN"/>
    <property type="match status" value="1"/>
</dbReference>
<dbReference type="PROSITE" id="PS50026">
    <property type="entry name" value="EGF_3"/>
    <property type="match status" value="1"/>
</dbReference>
<organism evidence="7 8">
    <name type="scientific">Actinia tenebrosa</name>
    <name type="common">Australian red waratah sea anemone</name>
    <dbReference type="NCBI Taxonomy" id="6105"/>
    <lineage>
        <taxon>Eukaryota</taxon>
        <taxon>Metazoa</taxon>
        <taxon>Cnidaria</taxon>
        <taxon>Anthozoa</taxon>
        <taxon>Hexacorallia</taxon>
        <taxon>Actiniaria</taxon>
        <taxon>Actiniidae</taxon>
        <taxon>Actinia</taxon>
    </lineage>
</organism>
<evidence type="ECO:0000259" key="5">
    <source>
        <dbReference type="PROSITE" id="PS50948"/>
    </source>
</evidence>